<gene>
    <name evidence="7" type="ORF">GXY80_10460</name>
</gene>
<dbReference type="Gene3D" id="3.90.230.10">
    <property type="entry name" value="Creatinase/methionine aminopeptidase superfamily"/>
    <property type="match status" value="1"/>
</dbReference>
<dbReference type="Pfam" id="PF01321">
    <property type="entry name" value="Creatinase_N"/>
    <property type="match status" value="1"/>
</dbReference>
<dbReference type="PANTHER" id="PTHR46112:SF3">
    <property type="entry name" value="AMINOPEPTIDASE YPDF"/>
    <property type="match status" value="1"/>
</dbReference>
<dbReference type="GO" id="GO:0004177">
    <property type="term" value="F:aminopeptidase activity"/>
    <property type="evidence" value="ECO:0007669"/>
    <property type="project" value="UniProtKB-KW"/>
</dbReference>
<dbReference type="GO" id="GO:0006508">
    <property type="term" value="P:proteolysis"/>
    <property type="evidence" value="ECO:0007669"/>
    <property type="project" value="UniProtKB-KW"/>
</dbReference>
<name>A0A971S0Y6_9BACT</name>
<keyword evidence="7" id="KW-0031">Aminopeptidase</keyword>
<protein>
    <submittedName>
        <fullName evidence="7">Aminopeptidase P family protein</fullName>
    </submittedName>
</protein>
<evidence type="ECO:0000256" key="3">
    <source>
        <dbReference type="ARBA" id="ARBA00022801"/>
    </source>
</evidence>
<dbReference type="InterPro" id="IPR036005">
    <property type="entry name" value="Creatinase/aminopeptidase-like"/>
</dbReference>
<dbReference type="Proteomes" id="UP000777265">
    <property type="component" value="Unassembled WGS sequence"/>
</dbReference>
<evidence type="ECO:0000259" key="6">
    <source>
        <dbReference type="Pfam" id="PF01321"/>
    </source>
</evidence>
<accession>A0A971S0Y6</accession>
<dbReference type="InterPro" id="IPR001714">
    <property type="entry name" value="Pept_M24_MAP"/>
</dbReference>
<dbReference type="Pfam" id="PF00557">
    <property type="entry name" value="Peptidase_M24"/>
    <property type="match status" value="1"/>
</dbReference>
<dbReference type="PRINTS" id="PR00599">
    <property type="entry name" value="MAPEPTIDASE"/>
</dbReference>
<dbReference type="AlphaFoldDB" id="A0A971S0Y6"/>
<evidence type="ECO:0000259" key="5">
    <source>
        <dbReference type="Pfam" id="PF00557"/>
    </source>
</evidence>
<reference evidence="7" key="2">
    <citation type="submission" date="2020-01" db="EMBL/GenBank/DDBJ databases">
        <authorList>
            <person name="Campanaro S."/>
        </authorList>
    </citation>
    <scope>NUCLEOTIDE SEQUENCE</scope>
    <source>
        <strain evidence="7">AS06rmzACSIP_7</strain>
    </source>
</reference>
<comment type="caution">
    <text evidence="7">The sequence shown here is derived from an EMBL/GenBank/DDBJ whole genome shotgun (WGS) entry which is preliminary data.</text>
</comment>
<proteinExistence type="predicted"/>
<dbReference type="GO" id="GO:0008235">
    <property type="term" value="F:metalloexopeptidase activity"/>
    <property type="evidence" value="ECO:0007669"/>
    <property type="project" value="UniProtKB-ARBA"/>
</dbReference>
<dbReference type="InterPro" id="IPR029149">
    <property type="entry name" value="Creatin/AminoP/Spt16_N"/>
</dbReference>
<dbReference type="PROSITE" id="PS00491">
    <property type="entry name" value="PROLINE_PEPTIDASE"/>
    <property type="match status" value="1"/>
</dbReference>
<evidence type="ECO:0000256" key="2">
    <source>
        <dbReference type="ARBA" id="ARBA00022723"/>
    </source>
</evidence>
<evidence type="ECO:0000256" key="1">
    <source>
        <dbReference type="ARBA" id="ARBA00022670"/>
    </source>
</evidence>
<dbReference type="SUPFAM" id="SSF55920">
    <property type="entry name" value="Creatinase/aminopeptidase"/>
    <property type="match status" value="1"/>
</dbReference>
<keyword evidence="1" id="KW-0645">Protease</keyword>
<dbReference type="SUPFAM" id="SSF53092">
    <property type="entry name" value="Creatinase/prolidase N-terminal domain"/>
    <property type="match status" value="1"/>
</dbReference>
<feature type="domain" description="Peptidase M24" evidence="5">
    <location>
        <begin position="138"/>
        <end position="338"/>
    </location>
</feature>
<sequence length="357" mass="39782">MKENRAERVVGLIRTMDLDACLLKGMDNIFYLTGFRGSEGTLLVTRGDIILLTDFRYITYAREVTEGIKVVELREKKNTLGDLCEQYAIRRIGFDSLHTPFHLYKKRQEMLTNVEFVPMDSEIEEIRKQKEPAEIDMIVRAIDVATEAFTGVFEKIRPGRTEKEIANELDYAMRRLGADCPSFTTIVASGARAALPHAEPTDKPLREGETVIIDFGAQVDGYCSDETCTLSIGEVNGRLQDIFTIVNEARELGLKTIRTGIPVKDVDMVVRGFIEEAGYGDFFRHGTGHGVGIAVHEAPSINSMGEGILEEGMVITVEPGIYIPNLGGVRLEDMVLVDSDSARVLTRIRKDMLNVNS</sequence>
<evidence type="ECO:0000313" key="7">
    <source>
        <dbReference type="EMBL" id="NLW35885.1"/>
    </source>
</evidence>
<dbReference type="InterPro" id="IPR050659">
    <property type="entry name" value="Peptidase_M24B"/>
</dbReference>
<dbReference type="CDD" id="cd01092">
    <property type="entry name" value="APP-like"/>
    <property type="match status" value="1"/>
</dbReference>
<feature type="domain" description="Creatinase N-terminal" evidence="6">
    <location>
        <begin position="5"/>
        <end position="127"/>
    </location>
</feature>
<dbReference type="EMBL" id="JAAYEE010000180">
    <property type="protein sequence ID" value="NLW35885.1"/>
    <property type="molecule type" value="Genomic_DNA"/>
</dbReference>
<keyword evidence="2" id="KW-0479">Metal-binding</keyword>
<dbReference type="InterPro" id="IPR001131">
    <property type="entry name" value="Peptidase_M24B_aminopep-P_CS"/>
</dbReference>
<keyword evidence="3" id="KW-0378">Hydrolase</keyword>
<keyword evidence="4" id="KW-0482">Metalloprotease</keyword>
<evidence type="ECO:0000313" key="8">
    <source>
        <dbReference type="Proteomes" id="UP000777265"/>
    </source>
</evidence>
<dbReference type="InterPro" id="IPR000587">
    <property type="entry name" value="Creatinase_N"/>
</dbReference>
<evidence type="ECO:0000256" key="4">
    <source>
        <dbReference type="ARBA" id="ARBA00023049"/>
    </source>
</evidence>
<dbReference type="InterPro" id="IPR000994">
    <property type="entry name" value="Pept_M24"/>
</dbReference>
<dbReference type="PANTHER" id="PTHR46112">
    <property type="entry name" value="AMINOPEPTIDASE"/>
    <property type="match status" value="1"/>
</dbReference>
<reference evidence="7" key="1">
    <citation type="journal article" date="2020" name="Biotechnol. Biofuels">
        <title>New insights from the biogas microbiome by comprehensive genome-resolved metagenomics of nearly 1600 species originating from multiple anaerobic digesters.</title>
        <authorList>
            <person name="Campanaro S."/>
            <person name="Treu L."/>
            <person name="Rodriguez-R L.M."/>
            <person name="Kovalovszki A."/>
            <person name="Ziels R.M."/>
            <person name="Maus I."/>
            <person name="Zhu X."/>
            <person name="Kougias P.G."/>
            <person name="Basile A."/>
            <person name="Luo G."/>
            <person name="Schluter A."/>
            <person name="Konstantinidis K.T."/>
            <person name="Angelidaki I."/>
        </authorList>
    </citation>
    <scope>NUCLEOTIDE SEQUENCE</scope>
    <source>
        <strain evidence="7">AS06rmzACSIP_7</strain>
    </source>
</reference>
<dbReference type="GO" id="GO:0046872">
    <property type="term" value="F:metal ion binding"/>
    <property type="evidence" value="ECO:0007669"/>
    <property type="project" value="UniProtKB-KW"/>
</dbReference>
<dbReference type="Gene3D" id="3.40.350.10">
    <property type="entry name" value="Creatinase/prolidase N-terminal domain"/>
    <property type="match status" value="1"/>
</dbReference>
<organism evidence="7 8">
    <name type="scientific">Syntrophorhabdus aromaticivorans</name>
    <dbReference type="NCBI Taxonomy" id="328301"/>
    <lineage>
        <taxon>Bacteria</taxon>
        <taxon>Pseudomonadati</taxon>
        <taxon>Thermodesulfobacteriota</taxon>
        <taxon>Syntrophorhabdia</taxon>
        <taxon>Syntrophorhabdales</taxon>
        <taxon>Syntrophorhabdaceae</taxon>
        <taxon>Syntrophorhabdus</taxon>
    </lineage>
</organism>